<evidence type="ECO:0000313" key="7">
    <source>
        <dbReference type="EMBL" id="NXL06787.1"/>
    </source>
</evidence>
<keyword evidence="8" id="KW-1185">Reference proteome</keyword>
<evidence type="ECO:0000256" key="3">
    <source>
        <dbReference type="ARBA" id="ARBA00022803"/>
    </source>
</evidence>
<evidence type="ECO:0000256" key="5">
    <source>
        <dbReference type="ARBA" id="ARBA00073858"/>
    </source>
</evidence>
<dbReference type="FunFam" id="1.25.40.10:FF:000264">
    <property type="entry name" value="Tetratricopeptide repeat protein 9A"/>
    <property type="match status" value="1"/>
</dbReference>
<protein>
    <recommendedName>
        <fullName evidence="5">Tetratricopeptide repeat protein 9A</fullName>
    </recommendedName>
</protein>
<keyword evidence="2" id="KW-0677">Repeat</keyword>
<evidence type="ECO:0000256" key="6">
    <source>
        <dbReference type="PROSITE-ProRule" id="PRU00339"/>
    </source>
</evidence>
<gene>
    <name evidence="7" type="primary">Ttc9</name>
    <name evidence="7" type="ORF">MESCAY_R01194</name>
</gene>
<dbReference type="Proteomes" id="UP000574277">
    <property type="component" value="Unassembled WGS sequence"/>
</dbReference>
<dbReference type="GO" id="GO:0012505">
    <property type="term" value="C:endomembrane system"/>
    <property type="evidence" value="ECO:0007669"/>
    <property type="project" value="TreeGrafter"/>
</dbReference>
<dbReference type="GO" id="GO:0005829">
    <property type="term" value="C:cytosol"/>
    <property type="evidence" value="ECO:0007669"/>
    <property type="project" value="TreeGrafter"/>
</dbReference>
<proteinExistence type="inferred from homology"/>
<comment type="caution">
    <text evidence="7">The sequence shown here is derived from an EMBL/GenBank/DDBJ whole genome shotgun (WGS) entry which is preliminary data.</text>
</comment>
<dbReference type="PANTHER" id="PTHR46512:SF5">
    <property type="entry name" value="TETRATRICOPEPTIDE REPEAT DOMAIN 9"/>
    <property type="match status" value="1"/>
</dbReference>
<dbReference type="PANTHER" id="PTHR46512">
    <property type="entry name" value="PEPTIDYLPROLYL ISOMERASE"/>
    <property type="match status" value="1"/>
</dbReference>
<evidence type="ECO:0000256" key="4">
    <source>
        <dbReference type="ARBA" id="ARBA00034486"/>
    </source>
</evidence>
<dbReference type="InterPro" id="IPR019734">
    <property type="entry name" value="TPR_rpt"/>
</dbReference>
<keyword evidence="3 6" id="KW-0802">TPR repeat</keyword>
<dbReference type="Gene3D" id="1.25.40.10">
    <property type="entry name" value="Tetratricopeptide repeat domain"/>
    <property type="match status" value="1"/>
</dbReference>
<reference evidence="7 8" key="1">
    <citation type="submission" date="2019-09" db="EMBL/GenBank/DDBJ databases">
        <title>Bird 10,000 Genomes (B10K) Project - Family phase.</title>
        <authorList>
            <person name="Zhang G."/>
        </authorList>
    </citation>
    <scope>NUCLEOTIDE SEQUENCE [LARGE SCALE GENOMIC DNA]</scope>
    <source>
        <strain evidence="7">B10K-DU-001-44</strain>
        <tissue evidence="7">Muscle</tissue>
    </source>
</reference>
<dbReference type="SMART" id="SM00028">
    <property type="entry name" value="TPR"/>
    <property type="match status" value="2"/>
</dbReference>
<feature type="non-terminal residue" evidence="7">
    <location>
        <position position="1"/>
    </location>
</feature>
<dbReference type="Pfam" id="PF07719">
    <property type="entry name" value="TPR_2"/>
    <property type="match status" value="1"/>
</dbReference>
<dbReference type="EMBL" id="VXAT01012406">
    <property type="protein sequence ID" value="NXL06787.1"/>
    <property type="molecule type" value="Genomic_DNA"/>
</dbReference>
<comment type="similarity">
    <text evidence="4">Belongs to the TTC9 family.</text>
</comment>
<dbReference type="InterPro" id="IPR050754">
    <property type="entry name" value="FKBP4/5/8-like"/>
</dbReference>
<dbReference type="GO" id="GO:0044183">
    <property type="term" value="F:protein folding chaperone"/>
    <property type="evidence" value="ECO:0007669"/>
    <property type="project" value="TreeGrafter"/>
</dbReference>
<feature type="repeat" description="TPR" evidence="6">
    <location>
        <begin position="139"/>
        <end position="172"/>
    </location>
</feature>
<dbReference type="PROSITE" id="PS50005">
    <property type="entry name" value="TPR"/>
    <property type="match status" value="1"/>
</dbReference>
<organism evidence="7 8">
    <name type="scientific">Mesembrinibis cayennensis</name>
    <dbReference type="NCBI Taxonomy" id="1118748"/>
    <lineage>
        <taxon>Eukaryota</taxon>
        <taxon>Metazoa</taxon>
        <taxon>Chordata</taxon>
        <taxon>Craniata</taxon>
        <taxon>Vertebrata</taxon>
        <taxon>Euteleostomi</taxon>
        <taxon>Archelosauria</taxon>
        <taxon>Archosauria</taxon>
        <taxon>Dinosauria</taxon>
        <taxon>Saurischia</taxon>
        <taxon>Theropoda</taxon>
        <taxon>Coelurosauria</taxon>
        <taxon>Aves</taxon>
        <taxon>Neognathae</taxon>
        <taxon>Neoaves</taxon>
        <taxon>Aequornithes</taxon>
        <taxon>Pelecaniformes</taxon>
        <taxon>Threskiornithidae</taxon>
        <taxon>Mesembrinibis</taxon>
    </lineage>
</organism>
<feature type="non-terminal residue" evidence="7">
    <location>
        <position position="197"/>
    </location>
</feature>
<dbReference type="InterPro" id="IPR011990">
    <property type="entry name" value="TPR-like_helical_dom_sf"/>
</dbReference>
<dbReference type="AlphaFoldDB" id="A0A7L0PLF4"/>
<dbReference type="GO" id="GO:0016020">
    <property type="term" value="C:membrane"/>
    <property type="evidence" value="ECO:0007669"/>
    <property type="project" value="TreeGrafter"/>
</dbReference>
<name>A0A7L0PLF4_9AVES</name>
<evidence type="ECO:0000256" key="2">
    <source>
        <dbReference type="ARBA" id="ARBA00022737"/>
    </source>
</evidence>
<keyword evidence="1" id="KW-0597">Phosphoprotein</keyword>
<evidence type="ECO:0000256" key="1">
    <source>
        <dbReference type="ARBA" id="ARBA00022553"/>
    </source>
</evidence>
<evidence type="ECO:0000313" key="8">
    <source>
        <dbReference type="Proteomes" id="UP000574277"/>
    </source>
</evidence>
<sequence length="197" mass="21548">GHGPAGGAQPRAAAAGSAEPGELIGRALDFKSEGAQCYKDKKFREAIGKYHRALLELKALLLLLSQEPAGQRPPAAAAAAGLSEEQRQAKYGANVLLSVCVPPPPSPSPAACLLQAELVNYERVKEYCLKVLQKEGENFKALYRSGVAFYHLGDFNKALYYLKEARSRQPTDTNVIRYIQLTEMKLSRCSQREKEAL</sequence>
<accession>A0A7L0PLF4</accession>
<dbReference type="GO" id="GO:0005740">
    <property type="term" value="C:mitochondrial envelope"/>
    <property type="evidence" value="ECO:0007669"/>
    <property type="project" value="TreeGrafter"/>
</dbReference>
<dbReference type="GO" id="GO:0043066">
    <property type="term" value="P:negative regulation of apoptotic process"/>
    <property type="evidence" value="ECO:0007669"/>
    <property type="project" value="TreeGrafter"/>
</dbReference>
<dbReference type="SUPFAM" id="SSF48452">
    <property type="entry name" value="TPR-like"/>
    <property type="match status" value="1"/>
</dbReference>
<dbReference type="InterPro" id="IPR013105">
    <property type="entry name" value="TPR_2"/>
</dbReference>